<dbReference type="Proteomes" id="UP001240984">
    <property type="component" value="Unassembled WGS sequence"/>
</dbReference>
<dbReference type="InterPro" id="IPR051677">
    <property type="entry name" value="AfsR-DnrI-RedD_regulator"/>
</dbReference>
<keyword evidence="3 6" id="KW-0238">DNA-binding</keyword>
<dbReference type="GO" id="GO:0003677">
    <property type="term" value="F:DNA binding"/>
    <property type="evidence" value="ECO:0007669"/>
    <property type="project" value="UniProtKB-KW"/>
</dbReference>
<protein>
    <submittedName>
        <fullName evidence="8">DNA-binding SARP family transcriptional activator</fullName>
    </submittedName>
</protein>
<keyword evidence="9" id="KW-1185">Reference proteome</keyword>
<gene>
    <name evidence="8" type="ORF">J2S43_005309</name>
</gene>
<dbReference type="PROSITE" id="PS51755">
    <property type="entry name" value="OMPR_PHOB"/>
    <property type="match status" value="1"/>
</dbReference>
<dbReference type="SMART" id="SM00862">
    <property type="entry name" value="Trans_reg_C"/>
    <property type="match status" value="1"/>
</dbReference>
<name>A0ABT9MZD0_9ACTN</name>
<dbReference type="Pfam" id="PF03704">
    <property type="entry name" value="BTAD"/>
    <property type="match status" value="1"/>
</dbReference>
<dbReference type="SMART" id="SM01043">
    <property type="entry name" value="BTAD"/>
    <property type="match status" value="1"/>
</dbReference>
<dbReference type="InterPro" id="IPR016032">
    <property type="entry name" value="Sig_transdc_resp-reg_C-effctor"/>
</dbReference>
<dbReference type="Gene3D" id="1.25.40.10">
    <property type="entry name" value="Tetratricopeptide repeat domain"/>
    <property type="match status" value="3"/>
</dbReference>
<evidence type="ECO:0000313" key="9">
    <source>
        <dbReference type="Proteomes" id="UP001240984"/>
    </source>
</evidence>
<dbReference type="SUPFAM" id="SSF52540">
    <property type="entry name" value="P-loop containing nucleoside triphosphate hydrolases"/>
    <property type="match status" value="1"/>
</dbReference>
<evidence type="ECO:0000256" key="1">
    <source>
        <dbReference type="ARBA" id="ARBA00005820"/>
    </source>
</evidence>
<dbReference type="InterPro" id="IPR005158">
    <property type="entry name" value="BTAD"/>
</dbReference>
<dbReference type="RefSeq" id="WP_306833660.1">
    <property type="nucleotide sequence ID" value="NZ_JAUSRA010000001.1"/>
</dbReference>
<dbReference type="SUPFAM" id="SSF46894">
    <property type="entry name" value="C-terminal effector domain of the bipartite response regulators"/>
    <property type="match status" value="1"/>
</dbReference>
<dbReference type="SMART" id="SM00028">
    <property type="entry name" value="TPR"/>
    <property type="match status" value="7"/>
</dbReference>
<feature type="repeat" description="TPR" evidence="5">
    <location>
        <begin position="759"/>
        <end position="792"/>
    </location>
</feature>
<dbReference type="PANTHER" id="PTHR35807">
    <property type="entry name" value="TRANSCRIPTIONAL REGULATOR REDD-RELATED"/>
    <property type="match status" value="1"/>
</dbReference>
<dbReference type="Gene3D" id="1.10.10.10">
    <property type="entry name" value="Winged helix-like DNA-binding domain superfamily/Winged helix DNA-binding domain"/>
    <property type="match status" value="1"/>
</dbReference>
<keyword evidence="2" id="KW-0805">Transcription regulation</keyword>
<dbReference type="Gene3D" id="3.40.50.300">
    <property type="entry name" value="P-loop containing nucleotide triphosphate hydrolases"/>
    <property type="match status" value="1"/>
</dbReference>
<comment type="caution">
    <text evidence="8">The sequence shown here is derived from an EMBL/GenBank/DDBJ whole genome shotgun (WGS) entry which is preliminary data.</text>
</comment>
<reference evidence="8 9" key="1">
    <citation type="submission" date="2023-07" db="EMBL/GenBank/DDBJ databases">
        <title>Sequencing the genomes of 1000 actinobacteria strains.</title>
        <authorList>
            <person name="Klenk H.-P."/>
        </authorList>
    </citation>
    <scope>NUCLEOTIDE SEQUENCE [LARGE SCALE GENOMIC DNA]</scope>
    <source>
        <strain evidence="8 9">DSM 44710</strain>
    </source>
</reference>
<dbReference type="SUPFAM" id="SSF48452">
    <property type="entry name" value="TPR-like"/>
    <property type="match status" value="3"/>
</dbReference>
<dbReference type="Pfam" id="PF13374">
    <property type="entry name" value="TPR_10"/>
    <property type="match status" value="1"/>
</dbReference>
<dbReference type="PRINTS" id="PR00364">
    <property type="entry name" value="DISEASERSIST"/>
</dbReference>
<keyword evidence="4" id="KW-0804">Transcription</keyword>
<comment type="similarity">
    <text evidence="1">Belongs to the AfsR/DnrI/RedD regulatory family.</text>
</comment>
<accession>A0ABT9MZD0</accession>
<feature type="domain" description="OmpR/PhoB-type" evidence="7">
    <location>
        <begin position="1"/>
        <end position="92"/>
    </location>
</feature>
<organism evidence="8 9">
    <name type="scientific">Catenuloplanes nepalensis</name>
    <dbReference type="NCBI Taxonomy" id="587533"/>
    <lineage>
        <taxon>Bacteria</taxon>
        <taxon>Bacillati</taxon>
        <taxon>Actinomycetota</taxon>
        <taxon>Actinomycetes</taxon>
        <taxon>Micromonosporales</taxon>
        <taxon>Micromonosporaceae</taxon>
        <taxon>Catenuloplanes</taxon>
    </lineage>
</organism>
<keyword evidence="5" id="KW-0802">TPR repeat</keyword>
<evidence type="ECO:0000256" key="5">
    <source>
        <dbReference type="PROSITE-ProRule" id="PRU00339"/>
    </source>
</evidence>
<evidence type="ECO:0000256" key="2">
    <source>
        <dbReference type="ARBA" id="ARBA00023015"/>
    </source>
</evidence>
<sequence length="1038" mass="110011">MRFQALGTLRLRTGAGWSEITAARPRAVLALLLIADGRAVPMDRLVDEVWGDEPPRTAKNTIQTYVVRLRRLLGGGEDCPLRTTDHGYALLTGPDEVDVAVFERAVTAARQRLDAGAPEDAAGLLTGALDLWRSPPFADVPVSRSIEAEVARLEQDRLAALEARLGADLELGRHAAAVSALRGLVVEHPLREHARAMLMLALYRCGRRAEALDCYREGRALLADELGLEPAPRLRDLERAILRDADWLTPDTAATPAKPPVPAQLPAPVHGFTGREAALAQLDALSARGAAGLVIGSVVGTAGVGKTALAVQWAHRVRDRFPDGQLHVNLRGHAAGPPLRPIEALSAFLPALGVPAKDVPVSEAAAAGLYRSLMASRRMLILLDNAADPGQVRPLLPGGPGSLVLVTSRAELTGLIARDGAARVRLDPLPPAESRALITTLLDGAGDEPDAVDDVARLCGGLPLALRIAAANVSTRPSGTGPTGTGPHRRIADYAARLRRDRLAGLVADGDPEAAVRSAFDLSYTALPAPARRMFRLIGAVPGPDLDVAAAAALAGVSWDEAGSLLGTLARAHLADEHVPGRYSAHDLLRHYAAERSAAEDAEPERSGALDRLHRHYVSGVDAAARVLYPDKLRLPPPVLPNADGVAHRADLGWLDAERPNLLAIIERAATVGPYPLGWWLVDGLRGYFDIRMRLVDWSAAARAGLRCAEAAGDRRAQAAIRLSRAGLCWKQADYGGATAEYERAAALSRADGWPDGEAAAVGNLGVVHQEQGALDAAVDCFTRALAINARTGWSPGRANGLSNLAEVYRQLGRLDEAESTLEEATAIFRRTGSRYGEIFSLGVLAAVHRDAGRHAAAHDLAHAATALARALGDQRQLAESLNTLATVDHERGRHAESIGHHEEALRLARDIRSGFTEAQALAGLAVAYRAAGDGERAAGAARDALDTARRAGSVPLELEALTALAAVHADHGRAAQAIADARRALRGFDRTGQRLGQVRSHLVLERALDHAGQPGQADDHRRRARLLLAGTGLATPR</sequence>
<dbReference type="InterPro" id="IPR019734">
    <property type="entry name" value="TPR_rpt"/>
</dbReference>
<dbReference type="CDD" id="cd15831">
    <property type="entry name" value="BTAD"/>
    <property type="match status" value="1"/>
</dbReference>
<evidence type="ECO:0000313" key="8">
    <source>
        <dbReference type="EMBL" id="MDP9796797.1"/>
    </source>
</evidence>
<dbReference type="PROSITE" id="PS50005">
    <property type="entry name" value="TPR"/>
    <property type="match status" value="1"/>
</dbReference>
<dbReference type="Pfam" id="PF00486">
    <property type="entry name" value="Trans_reg_C"/>
    <property type="match status" value="1"/>
</dbReference>
<feature type="DNA-binding region" description="OmpR/PhoB-type" evidence="6">
    <location>
        <begin position="1"/>
        <end position="92"/>
    </location>
</feature>
<dbReference type="InterPro" id="IPR011990">
    <property type="entry name" value="TPR-like_helical_dom_sf"/>
</dbReference>
<dbReference type="Pfam" id="PF13424">
    <property type="entry name" value="TPR_12"/>
    <property type="match status" value="2"/>
</dbReference>
<dbReference type="InterPro" id="IPR001867">
    <property type="entry name" value="OmpR/PhoB-type_DNA-bd"/>
</dbReference>
<evidence type="ECO:0000256" key="4">
    <source>
        <dbReference type="ARBA" id="ARBA00023163"/>
    </source>
</evidence>
<proteinExistence type="inferred from homology"/>
<dbReference type="InterPro" id="IPR036388">
    <property type="entry name" value="WH-like_DNA-bd_sf"/>
</dbReference>
<evidence type="ECO:0000259" key="7">
    <source>
        <dbReference type="PROSITE" id="PS51755"/>
    </source>
</evidence>
<dbReference type="PANTHER" id="PTHR35807:SF1">
    <property type="entry name" value="TRANSCRIPTIONAL REGULATOR REDD"/>
    <property type="match status" value="1"/>
</dbReference>
<dbReference type="EMBL" id="JAUSRA010000001">
    <property type="protein sequence ID" value="MDP9796797.1"/>
    <property type="molecule type" value="Genomic_DNA"/>
</dbReference>
<evidence type="ECO:0000256" key="3">
    <source>
        <dbReference type="ARBA" id="ARBA00023125"/>
    </source>
</evidence>
<dbReference type="InterPro" id="IPR027417">
    <property type="entry name" value="P-loop_NTPase"/>
</dbReference>
<evidence type="ECO:0000256" key="6">
    <source>
        <dbReference type="PROSITE-ProRule" id="PRU01091"/>
    </source>
</evidence>